<dbReference type="GeneID" id="105164507"/>
<keyword evidence="4" id="KW-0539">Nucleus</keyword>
<evidence type="ECO:0000259" key="9">
    <source>
        <dbReference type="PROSITE" id="PS51184"/>
    </source>
</evidence>
<dbReference type="Pfam" id="PF08879">
    <property type="entry name" value="WRC"/>
    <property type="match status" value="1"/>
</dbReference>
<evidence type="ECO:0000256" key="6">
    <source>
        <dbReference type="PROSITE-ProRule" id="PRU01002"/>
    </source>
</evidence>
<keyword evidence="11" id="KW-1185">Reference proteome</keyword>
<evidence type="ECO:0000256" key="4">
    <source>
        <dbReference type="ARBA" id="ARBA00023242"/>
    </source>
</evidence>
<dbReference type="PROSITE" id="PS51667">
    <property type="entry name" value="WRC"/>
    <property type="match status" value="1"/>
</dbReference>
<protein>
    <submittedName>
        <fullName evidence="12">Lysine-specific demethylase JMJ25-like isoform X1</fullName>
    </submittedName>
</protein>
<sequence>MTGEREKTPPDGVRCRRSDGKQWRCRGLRVGDQPYCERHRYLLSSTGKNSKRKAFASARATRVVGKGPPKGGGRCVGEEKRGVIQEKRLRSKEKDGKNVKNLDGDEGGEEVDTESEDGDIVGVVKTGNTKGLRTRTEVAGSSVAGNESGEDVEEEKRLESVQRSGAARKEESDFSEEDGSGIDGSSESSDEGDDVLAVKLGKKDGKAGALLKKKGGVLRGKKMQVKREEEKSEEDDFGFQVVKKRAKNNVMESGKEEIKSKGIKVREKTILLMKKTENEESHSDGDSEIELTDRQVKTPGRTVTLGSVLYRKKGEDHRTQEKKIVHSKRAGTDEHSSDDGSWYNLRKRKSPQPMDGPGVLTKRKYTSDDPSDPYQMCHQCMRSDRKVVRCSQCRRRRYCFPCIEAWYPELSEEALTEACPCCRQNCNCKACLQRVNLLESEFSGDPKDNREKIRFFKYLLSFLLPFLEDFNHDQITEKDIEAKIRGSALSDLKIEKIDFSPNERVYCNSCRTSIVDFHRSCPKCSYDLCITCCKEIREGCLRGCDQEVVIQYIDRGEHYLHGTEPSVTSKRGRNLISSSKSNCSTEEMPLPEWKVTELGEIPCPPEERGGCGHGKLELKCFFGESWVSELKEKAENLVVACGPAEVSHISGRCPCSESNDGGSVWDGQLRKASYRSSGDNDLYCPLASEIQPGKLEHFQRHWIMGEPIVVRDVLKLTSGLSWDPMVMWRAFRKISIKRGSSDLMVTAVDCLDSCEVDINIRKFFTGYSDGRNYKNSWPEMLKLKDWPPSTLFEKRLPRHGAEFLSALPYKEYTHPRSGILNLASKLSTEMLKPDLGPKTYIAYGFAEELGRGDSVTKLHCDISDAVNILLHTADVAPEKRELSKIEKLKEKHVIQDQRELFCNANANHKETGIAMQESNACLNLESPGSSPVEVLLPVAAAAKGRNEQSQSSGDQSTNAKTKVNDDEPKVEDTDSLLINVEDSLLLDNNIKESNAASGLASQNKDGSDVMVGIVKRTKGNRCGRNKKLSNALNGKSAHIATGSQKLQEVRNAEEINIGAEKVEGGAIWDIFRREDVRKLEEYLRRHHKEFRHIHGCPVEQVVHPIHDQSLYLTSYHKAKLKEEFGVEPWTFVQKLGEAVFISAGCPHQVRNLKSCIKVALDFVSPENLGECIRLTEGFRTLPQNHRAKEDKLEVKKMAIYALQDAVSHLKDLILSAEQEADNQICGTMQSEPNSGQQPEDPHLR</sequence>
<dbReference type="GO" id="GO:0032454">
    <property type="term" value="F:histone H3K9 demethylase activity"/>
    <property type="evidence" value="ECO:0007669"/>
    <property type="project" value="InterPro"/>
</dbReference>
<feature type="compositionally biased region" description="Basic and acidic residues" evidence="7">
    <location>
        <begin position="962"/>
        <end position="972"/>
    </location>
</feature>
<evidence type="ECO:0000256" key="7">
    <source>
        <dbReference type="SAM" id="MobiDB-lite"/>
    </source>
</evidence>
<dbReference type="SUPFAM" id="SSF51197">
    <property type="entry name" value="Clavaminate synthase-like"/>
    <property type="match status" value="1"/>
</dbReference>
<evidence type="ECO:0000313" key="11">
    <source>
        <dbReference type="Proteomes" id="UP000504604"/>
    </source>
</evidence>
<dbReference type="SMART" id="SM00558">
    <property type="entry name" value="JmjC"/>
    <property type="match status" value="1"/>
</dbReference>
<comment type="caution">
    <text evidence="6">Lacks conserved residue(s) required for the propagation of feature annotation.</text>
</comment>
<dbReference type="Pfam" id="PF02373">
    <property type="entry name" value="JmjC"/>
    <property type="match status" value="1"/>
</dbReference>
<dbReference type="GO" id="GO:0000785">
    <property type="term" value="C:chromatin"/>
    <property type="evidence" value="ECO:0007669"/>
    <property type="project" value="TreeGrafter"/>
</dbReference>
<keyword evidence="5" id="KW-0863">Zinc-finger</keyword>
<dbReference type="Gene3D" id="2.60.120.650">
    <property type="entry name" value="Cupin"/>
    <property type="match status" value="2"/>
</dbReference>
<name>A0A8M8V358_SESIN</name>
<accession>A0A8M8V358</accession>
<feature type="compositionally biased region" description="Polar residues" evidence="7">
    <location>
        <begin position="947"/>
        <end position="961"/>
    </location>
</feature>
<dbReference type="GO" id="GO:0003712">
    <property type="term" value="F:transcription coregulator activity"/>
    <property type="evidence" value="ECO:0007669"/>
    <property type="project" value="TreeGrafter"/>
</dbReference>
<dbReference type="FunFam" id="2.60.120.650:FF:000033">
    <property type="entry name" value="Transcription factor jumonji (JmjC) domain-containing protein"/>
    <property type="match status" value="1"/>
</dbReference>
<dbReference type="InterPro" id="IPR014977">
    <property type="entry name" value="WRC_dom"/>
</dbReference>
<evidence type="ECO:0000259" key="8">
    <source>
        <dbReference type="PROSITE" id="PS50089"/>
    </source>
</evidence>
<feature type="compositionally biased region" description="Basic and acidic residues" evidence="7">
    <location>
        <begin position="274"/>
        <end position="296"/>
    </location>
</feature>
<dbReference type="PROSITE" id="PS50089">
    <property type="entry name" value="ZF_RING_2"/>
    <property type="match status" value="1"/>
</dbReference>
<dbReference type="KEGG" id="sind:105164507"/>
<feature type="region of interest" description="Disordered" evidence="7">
    <location>
        <begin position="47"/>
        <end position="196"/>
    </location>
</feature>
<dbReference type="InterPro" id="IPR001841">
    <property type="entry name" value="Znf_RING"/>
</dbReference>
<evidence type="ECO:0000256" key="5">
    <source>
        <dbReference type="PROSITE-ProRule" id="PRU00175"/>
    </source>
</evidence>
<reference evidence="12" key="1">
    <citation type="submission" date="2025-08" db="UniProtKB">
        <authorList>
            <consortium name="RefSeq"/>
        </authorList>
    </citation>
    <scope>IDENTIFICATION</scope>
</reference>
<dbReference type="PANTHER" id="PTHR12549:SF36">
    <property type="entry name" value="LYSINE-SPECIFIC DEMETHYLASE JMJ25-LIKE"/>
    <property type="match status" value="1"/>
</dbReference>
<organism evidence="11 12">
    <name type="scientific">Sesamum indicum</name>
    <name type="common">Oriental sesame</name>
    <name type="synonym">Sesamum orientale</name>
    <dbReference type="NCBI Taxonomy" id="4182"/>
    <lineage>
        <taxon>Eukaryota</taxon>
        <taxon>Viridiplantae</taxon>
        <taxon>Streptophyta</taxon>
        <taxon>Embryophyta</taxon>
        <taxon>Tracheophyta</taxon>
        <taxon>Spermatophyta</taxon>
        <taxon>Magnoliopsida</taxon>
        <taxon>eudicotyledons</taxon>
        <taxon>Gunneridae</taxon>
        <taxon>Pentapetalae</taxon>
        <taxon>asterids</taxon>
        <taxon>lamiids</taxon>
        <taxon>Lamiales</taxon>
        <taxon>Pedaliaceae</taxon>
        <taxon>Sesamum</taxon>
    </lineage>
</organism>
<dbReference type="RefSeq" id="XP_020550774.1">
    <property type="nucleotide sequence ID" value="XM_020695115.1"/>
</dbReference>
<evidence type="ECO:0000256" key="1">
    <source>
        <dbReference type="ARBA" id="ARBA00004123"/>
    </source>
</evidence>
<keyword evidence="3" id="KW-0479">Metal-binding</keyword>
<evidence type="ECO:0000259" key="10">
    <source>
        <dbReference type="PROSITE" id="PS51667"/>
    </source>
</evidence>
<gene>
    <name evidence="12" type="primary">LOC105164507</name>
</gene>
<feature type="region of interest" description="Disordered" evidence="7">
    <location>
        <begin position="942"/>
        <end position="974"/>
    </location>
</feature>
<dbReference type="PROSITE" id="PS51184">
    <property type="entry name" value="JMJC"/>
    <property type="match status" value="1"/>
</dbReference>
<dbReference type="PANTHER" id="PTHR12549">
    <property type="entry name" value="JMJC DOMAIN-CONTAINING HISTONE DEMETHYLATION PROTEIN"/>
    <property type="match status" value="1"/>
</dbReference>
<comment type="subcellular location">
    <subcellularLocation>
        <location evidence="1">Nucleus</location>
    </subcellularLocation>
</comment>
<dbReference type="GO" id="GO:0031490">
    <property type="term" value="F:chromatin DNA binding"/>
    <property type="evidence" value="ECO:0007669"/>
    <property type="project" value="TreeGrafter"/>
</dbReference>
<dbReference type="InterPro" id="IPR003347">
    <property type="entry name" value="JmjC_dom"/>
</dbReference>
<proteinExistence type="inferred from homology"/>
<feature type="domain" description="RING-type" evidence="8">
    <location>
        <begin position="377"/>
        <end position="423"/>
    </location>
</feature>
<feature type="compositionally biased region" description="Basic and acidic residues" evidence="7">
    <location>
        <begin position="312"/>
        <end position="338"/>
    </location>
</feature>
<feature type="region of interest" description="Disordered" evidence="7">
    <location>
        <begin position="274"/>
        <end position="370"/>
    </location>
</feature>
<dbReference type="Proteomes" id="UP000504604">
    <property type="component" value="Linkage group LG6"/>
</dbReference>
<evidence type="ECO:0000256" key="3">
    <source>
        <dbReference type="ARBA" id="ARBA00022723"/>
    </source>
</evidence>
<evidence type="ECO:0000256" key="2">
    <source>
        <dbReference type="ARBA" id="ARBA00006801"/>
    </source>
</evidence>
<keyword evidence="5" id="KW-0862">Zinc</keyword>
<evidence type="ECO:0000313" key="12">
    <source>
        <dbReference type="RefSeq" id="XP_020550774.1"/>
    </source>
</evidence>
<dbReference type="OrthoDB" id="1667110at2759"/>
<feature type="domain" description="WRC" evidence="10">
    <location>
        <begin position="9"/>
        <end position="57"/>
    </location>
</feature>
<dbReference type="GO" id="GO:0006357">
    <property type="term" value="P:regulation of transcription by RNA polymerase II"/>
    <property type="evidence" value="ECO:0007669"/>
    <property type="project" value="TreeGrafter"/>
</dbReference>
<comment type="similarity">
    <text evidence="2">Belongs to the JARID1 histone demethylase family.</text>
</comment>
<dbReference type="AlphaFoldDB" id="A0A8M8V358"/>
<dbReference type="InterPro" id="IPR045109">
    <property type="entry name" value="LSDs-like"/>
</dbReference>
<feature type="compositionally biased region" description="Acidic residues" evidence="7">
    <location>
        <begin position="104"/>
        <end position="119"/>
    </location>
</feature>
<dbReference type="GO" id="GO:0008270">
    <property type="term" value="F:zinc ion binding"/>
    <property type="evidence" value="ECO:0007669"/>
    <property type="project" value="UniProtKB-KW"/>
</dbReference>
<feature type="compositionally biased region" description="Basic and acidic residues" evidence="7">
    <location>
        <begin position="76"/>
        <end position="103"/>
    </location>
</feature>
<feature type="domain" description="JmjC" evidence="9">
    <location>
        <begin position="803"/>
        <end position="1179"/>
    </location>
</feature>
<dbReference type="GO" id="GO:0000118">
    <property type="term" value="C:histone deacetylase complex"/>
    <property type="evidence" value="ECO:0007669"/>
    <property type="project" value="TreeGrafter"/>
</dbReference>